<proteinExistence type="predicted"/>
<dbReference type="GO" id="GO:0046872">
    <property type="term" value="F:metal ion binding"/>
    <property type="evidence" value="ECO:0007669"/>
    <property type="project" value="UniProtKB-KW"/>
</dbReference>
<accession>A0AAV9JTB7</accession>
<keyword evidence="1" id="KW-0378">Hydrolase</keyword>
<dbReference type="PANTHER" id="PTHR10127:SF850">
    <property type="entry name" value="METALLOENDOPEPTIDASE"/>
    <property type="match status" value="1"/>
</dbReference>
<dbReference type="PANTHER" id="PTHR10127">
    <property type="entry name" value="DISCOIDIN, CUB, EGF, LAMININ , AND ZINC METALLOPROTEASE DOMAIN CONTAINING"/>
    <property type="match status" value="1"/>
</dbReference>
<feature type="signal peptide" evidence="1">
    <location>
        <begin position="1"/>
        <end position="20"/>
    </location>
</feature>
<dbReference type="SUPFAM" id="SSF55486">
    <property type="entry name" value="Metalloproteases ('zincins'), catalytic domain"/>
    <property type="match status" value="2"/>
</dbReference>
<keyword evidence="1" id="KW-0645">Protease</keyword>
<protein>
    <recommendedName>
        <fullName evidence="1">Metalloendopeptidase</fullName>
        <ecNumber evidence="1">3.4.24.-</ecNumber>
    </recommendedName>
</protein>
<dbReference type="PRINTS" id="PR00480">
    <property type="entry name" value="ASTACIN"/>
</dbReference>
<dbReference type="GO" id="GO:0004222">
    <property type="term" value="F:metalloendopeptidase activity"/>
    <property type="evidence" value="ECO:0007669"/>
    <property type="project" value="UniProtKB-UniRule"/>
</dbReference>
<dbReference type="AlphaFoldDB" id="A0AAV9JTB7"/>
<evidence type="ECO:0000313" key="4">
    <source>
        <dbReference type="Proteomes" id="UP001324427"/>
    </source>
</evidence>
<dbReference type="InterPro" id="IPR001506">
    <property type="entry name" value="Peptidase_M12A"/>
</dbReference>
<comment type="caution">
    <text evidence="3">The sequence shown here is derived from an EMBL/GenBank/DDBJ whole genome shotgun (WGS) entry which is preliminary data.</text>
</comment>
<dbReference type="Pfam" id="PF01400">
    <property type="entry name" value="Astacin"/>
    <property type="match status" value="1"/>
</dbReference>
<feature type="domain" description="Peptidase M12A" evidence="2">
    <location>
        <begin position="186"/>
        <end position="217"/>
    </location>
</feature>
<reference evidence="3 4" key="1">
    <citation type="submission" date="2021-11" db="EMBL/GenBank/DDBJ databases">
        <title>Black yeast isolated from Biological Soil Crust.</title>
        <authorList>
            <person name="Kurbessoian T."/>
        </authorList>
    </citation>
    <scope>NUCLEOTIDE SEQUENCE [LARGE SCALE GENOMIC DNA]</scope>
    <source>
        <strain evidence="3 4">CCFEE 5522</strain>
    </source>
</reference>
<comment type="cofactor">
    <cofactor evidence="1">
        <name>Zn(2+)</name>
        <dbReference type="ChEBI" id="CHEBI:29105"/>
    </cofactor>
    <text evidence="1">Binds 1 zinc ion per subunit.</text>
</comment>
<sequence>MAPFFAVAAALLLLCQITSASHQNITLPFLPRQDEHLVKRWYGVNVLHPPMILGGWGPWPLMCPGPNQKQPIRYCFKDQRSHDRLQTIVDQAVARWAHALAPASNLEIGYDHDDTYLCNDAKIRPDALVISDESTDGNENWDDCDTKSTTGYKYTTDNARGRHTLEFCHLKPGDEAATEPGAVRAMMHELGHVMGLAHEHQRPDRNDVLRFVCSNLDGYEAGVAAAEEDEEVLFDDDLEPADRINLICGDAMFARAYFNPALSFIRGTFMQTDTDDQRWRYYVSGTPFDTESIMIYSSDLGSKKPGSDNYKDWVMYQKGSKKPVWTGGNKDPAQCGPSAGDIARVKQLYPFPPGHGVQARDEGSSGRMALRVRIRDDFEMVVEPPKVVDREL</sequence>
<feature type="chain" id="PRO_5043111170" description="Metalloendopeptidase" evidence="1">
    <location>
        <begin position="21"/>
        <end position="392"/>
    </location>
</feature>
<organism evidence="3 4">
    <name type="scientific">Oleoguttula mirabilis</name>
    <dbReference type="NCBI Taxonomy" id="1507867"/>
    <lineage>
        <taxon>Eukaryota</taxon>
        <taxon>Fungi</taxon>
        <taxon>Dikarya</taxon>
        <taxon>Ascomycota</taxon>
        <taxon>Pezizomycotina</taxon>
        <taxon>Dothideomycetes</taxon>
        <taxon>Dothideomycetidae</taxon>
        <taxon>Mycosphaerellales</taxon>
        <taxon>Teratosphaeriaceae</taxon>
        <taxon>Oleoguttula</taxon>
    </lineage>
</organism>
<keyword evidence="1" id="KW-0862">Zinc</keyword>
<keyword evidence="4" id="KW-1185">Reference proteome</keyword>
<gene>
    <name evidence="3" type="ORF">LTR36_008527</name>
</gene>
<dbReference type="InterPro" id="IPR024079">
    <property type="entry name" value="MetalloPept_cat_dom_sf"/>
</dbReference>
<evidence type="ECO:0000259" key="2">
    <source>
        <dbReference type="Pfam" id="PF01400"/>
    </source>
</evidence>
<dbReference type="EC" id="3.4.24.-" evidence="1"/>
<keyword evidence="1" id="KW-0482">Metalloprotease</keyword>
<dbReference type="Gene3D" id="3.40.390.10">
    <property type="entry name" value="Collagenase (Catalytic Domain)"/>
    <property type="match status" value="1"/>
</dbReference>
<keyword evidence="1" id="KW-0479">Metal-binding</keyword>
<evidence type="ECO:0000256" key="1">
    <source>
        <dbReference type="RuleBase" id="RU361183"/>
    </source>
</evidence>
<name>A0AAV9JTB7_9PEZI</name>
<evidence type="ECO:0000313" key="3">
    <source>
        <dbReference type="EMBL" id="KAK4548754.1"/>
    </source>
</evidence>
<dbReference type="GO" id="GO:0006508">
    <property type="term" value="P:proteolysis"/>
    <property type="evidence" value="ECO:0007669"/>
    <property type="project" value="UniProtKB-KW"/>
</dbReference>
<dbReference type="Proteomes" id="UP001324427">
    <property type="component" value="Unassembled WGS sequence"/>
</dbReference>
<dbReference type="EMBL" id="JAVFHQ010000006">
    <property type="protein sequence ID" value="KAK4548754.1"/>
    <property type="molecule type" value="Genomic_DNA"/>
</dbReference>
<keyword evidence="1" id="KW-0732">Signal</keyword>